<evidence type="ECO:0000313" key="1">
    <source>
        <dbReference type="EMBL" id="MBT9318054.1"/>
    </source>
</evidence>
<reference evidence="1" key="2">
    <citation type="journal article" date="2021" name="Mar. Drugs">
        <title>Genome Reduction and Secondary Metabolism of the Marine Sponge-Associated Cyanobacterium Leptothoe.</title>
        <authorList>
            <person name="Konstantinou D."/>
            <person name="Popin R.V."/>
            <person name="Fewer D.P."/>
            <person name="Sivonen K."/>
            <person name="Gkelis S."/>
        </authorList>
    </citation>
    <scope>NUCLEOTIDE SEQUENCE</scope>
    <source>
        <strain evidence="1">TAU-MAC 1115</strain>
    </source>
</reference>
<dbReference type="Proteomes" id="UP000717364">
    <property type="component" value="Unassembled WGS sequence"/>
</dbReference>
<sequence>MRKREHGGASSKQKAPRQENNAALRLLSICFLKKGIPARGCCLLGRSGPRNFAGGRVCGARRLAQRRIHDIYKTEHFCCLRRLVRSLVARERCQGSNNTRVAEVESRFPLVLVLACAAFAEDCVQHCLFLRKVTAVSPAFEFITVHAI</sequence>
<proteinExistence type="predicted"/>
<dbReference type="EMBL" id="JADOES010000078">
    <property type="protein sequence ID" value="MBT9318054.1"/>
    <property type="molecule type" value="Genomic_DNA"/>
</dbReference>
<reference evidence="1" key="1">
    <citation type="submission" date="2020-11" db="EMBL/GenBank/DDBJ databases">
        <authorList>
            <person name="Konstantinou D."/>
            <person name="Gkelis S."/>
            <person name="Popin R."/>
            <person name="Fewer D."/>
            <person name="Sivonen K."/>
        </authorList>
    </citation>
    <scope>NUCLEOTIDE SEQUENCE</scope>
    <source>
        <strain evidence="1">TAU-MAC 1115</strain>
    </source>
</reference>
<gene>
    <name evidence="1" type="ORF">IXB50_21815</name>
</gene>
<organism evidence="1 2">
    <name type="scientific">Leptothoe spongobia TAU-MAC 1115</name>
    <dbReference type="NCBI Taxonomy" id="1967444"/>
    <lineage>
        <taxon>Bacteria</taxon>
        <taxon>Bacillati</taxon>
        <taxon>Cyanobacteriota</taxon>
        <taxon>Cyanophyceae</taxon>
        <taxon>Nodosilineales</taxon>
        <taxon>Cymatolegaceae</taxon>
        <taxon>Leptothoe</taxon>
        <taxon>Leptothoe spongobia</taxon>
    </lineage>
</organism>
<accession>A0A947GL75</accession>
<comment type="caution">
    <text evidence="1">The sequence shown here is derived from an EMBL/GenBank/DDBJ whole genome shotgun (WGS) entry which is preliminary data.</text>
</comment>
<keyword evidence="2" id="KW-1185">Reference proteome</keyword>
<name>A0A947GL75_9CYAN</name>
<protein>
    <submittedName>
        <fullName evidence="1">Uncharacterized protein</fullName>
    </submittedName>
</protein>
<dbReference type="AlphaFoldDB" id="A0A947GL75"/>
<evidence type="ECO:0000313" key="2">
    <source>
        <dbReference type="Proteomes" id="UP000717364"/>
    </source>
</evidence>